<dbReference type="InterPro" id="IPR012340">
    <property type="entry name" value="NA-bd_OB-fold"/>
</dbReference>
<protein>
    <recommendedName>
        <fullName evidence="2 3">Single-stranded DNA-binding protein</fullName>
        <shortName evidence="2">SSB</shortName>
    </recommendedName>
</protein>
<dbReference type="Gene3D" id="2.40.50.140">
    <property type="entry name" value="Nucleic acid-binding proteins"/>
    <property type="match status" value="1"/>
</dbReference>
<evidence type="ECO:0000256" key="1">
    <source>
        <dbReference type="ARBA" id="ARBA00023125"/>
    </source>
</evidence>
<comment type="subunit">
    <text evidence="2">Homotetramer.</text>
</comment>
<evidence type="ECO:0000256" key="2">
    <source>
        <dbReference type="HAMAP-Rule" id="MF_00984"/>
    </source>
</evidence>
<dbReference type="Proteomes" id="UP001156398">
    <property type="component" value="Unassembled WGS sequence"/>
</dbReference>
<sequence length="199" mass="21229">MSETLVTVTGNVATSPELRTTSAGVPVARFRVATTERRYDRSAERWTDGHTNFFTVWAWRSLGENVSASLGIGEPVIVQGRLRVTEREEKGQTYFSASVDAVAVGHDLNRGTAAFRRVAKNRADWASDPFATPLDPTAPDEPSRPPTSAPRATPVEVAAAVRPDPAPPSAAPARSTARKRAAAPARSADPVFDPGLVPS</sequence>
<dbReference type="PROSITE" id="PS50935">
    <property type="entry name" value="SSB"/>
    <property type="match status" value="1"/>
</dbReference>
<dbReference type="GO" id="GO:0003677">
    <property type="term" value="F:DNA binding"/>
    <property type="evidence" value="ECO:0007669"/>
    <property type="project" value="UniProtKB-KW"/>
</dbReference>
<dbReference type="EMBL" id="JAAGKO020000124">
    <property type="protein sequence ID" value="MDI5967741.1"/>
    <property type="molecule type" value="Genomic_DNA"/>
</dbReference>
<dbReference type="SUPFAM" id="SSF50249">
    <property type="entry name" value="Nucleic acid-binding proteins"/>
    <property type="match status" value="1"/>
</dbReference>
<comment type="caution">
    <text evidence="5">The sequence shown here is derived from an EMBL/GenBank/DDBJ whole genome shotgun (WGS) entry which is preliminary data.</text>
</comment>
<dbReference type="HAMAP" id="MF_00984">
    <property type="entry name" value="SSB"/>
    <property type="match status" value="1"/>
</dbReference>
<dbReference type="InterPro" id="IPR000424">
    <property type="entry name" value="Primosome_PriB/ssb"/>
</dbReference>
<dbReference type="InterPro" id="IPR011344">
    <property type="entry name" value="ssDNA-bd"/>
</dbReference>
<dbReference type="CDD" id="cd04496">
    <property type="entry name" value="SSB_OBF"/>
    <property type="match status" value="1"/>
</dbReference>
<organism evidence="5 6">
    <name type="scientific">Streptantibioticus silvisoli</name>
    <dbReference type="NCBI Taxonomy" id="2705255"/>
    <lineage>
        <taxon>Bacteria</taxon>
        <taxon>Bacillati</taxon>
        <taxon>Actinomycetota</taxon>
        <taxon>Actinomycetes</taxon>
        <taxon>Kitasatosporales</taxon>
        <taxon>Streptomycetaceae</taxon>
        <taxon>Streptantibioticus</taxon>
    </lineage>
</organism>
<dbReference type="Pfam" id="PF00436">
    <property type="entry name" value="SSB"/>
    <property type="match status" value="1"/>
</dbReference>
<evidence type="ECO:0000256" key="4">
    <source>
        <dbReference type="SAM" id="MobiDB-lite"/>
    </source>
</evidence>
<accession>A0ABT6WB74</accession>
<evidence type="ECO:0000256" key="3">
    <source>
        <dbReference type="RuleBase" id="RU000524"/>
    </source>
</evidence>
<feature type="compositionally biased region" description="Low complexity" evidence="4">
    <location>
        <begin position="182"/>
        <end position="191"/>
    </location>
</feature>
<dbReference type="RefSeq" id="WP_271326052.1">
    <property type="nucleotide sequence ID" value="NZ_JAAGKO020000124.1"/>
</dbReference>
<proteinExistence type="inferred from homology"/>
<gene>
    <name evidence="5" type="primary">ssb</name>
    <name evidence="5" type="ORF">POF43_034340</name>
</gene>
<dbReference type="NCBIfam" id="TIGR00621">
    <property type="entry name" value="ssb"/>
    <property type="match status" value="1"/>
</dbReference>
<name>A0ABT6WB74_9ACTN</name>
<evidence type="ECO:0000313" key="5">
    <source>
        <dbReference type="EMBL" id="MDI5967741.1"/>
    </source>
</evidence>
<evidence type="ECO:0000313" key="6">
    <source>
        <dbReference type="Proteomes" id="UP001156398"/>
    </source>
</evidence>
<reference evidence="5 6" key="1">
    <citation type="submission" date="2023-05" db="EMBL/GenBank/DDBJ databases">
        <title>Streptantibioticus silvisoli sp. nov., acidotolerant actinomycetes 1 from pine litter.</title>
        <authorList>
            <person name="Swiecimska M."/>
            <person name="Golinska P."/>
            <person name="Sangal V."/>
            <person name="Wachnowicz B."/>
            <person name="Goodfellow M."/>
        </authorList>
    </citation>
    <scope>NUCLEOTIDE SEQUENCE [LARGE SCALE GENOMIC DNA]</scope>
    <source>
        <strain evidence="5 6">SL54</strain>
    </source>
</reference>
<feature type="region of interest" description="Disordered" evidence="4">
    <location>
        <begin position="126"/>
        <end position="199"/>
    </location>
</feature>
<comment type="caution">
    <text evidence="2">Lacks conserved residue(s) required for the propagation of feature annotation.</text>
</comment>
<keyword evidence="1 2" id="KW-0238">DNA-binding</keyword>
<keyword evidence="6" id="KW-1185">Reference proteome</keyword>